<dbReference type="CDD" id="cd12087">
    <property type="entry name" value="TM_EGFR-like"/>
    <property type="match status" value="1"/>
</dbReference>
<feature type="region of interest" description="Disordered" evidence="1">
    <location>
        <begin position="592"/>
        <end position="649"/>
    </location>
</feature>
<keyword evidence="2" id="KW-0472">Membrane</keyword>
<dbReference type="EMBL" id="JAUTDP010000002">
    <property type="protein sequence ID" value="KAK3401953.1"/>
    <property type="molecule type" value="Genomic_DNA"/>
</dbReference>
<evidence type="ECO:0000256" key="2">
    <source>
        <dbReference type="SAM" id="Phobius"/>
    </source>
</evidence>
<evidence type="ECO:0000256" key="3">
    <source>
        <dbReference type="SAM" id="SignalP"/>
    </source>
</evidence>
<feature type="compositionally biased region" description="Gly residues" evidence="1">
    <location>
        <begin position="347"/>
        <end position="356"/>
    </location>
</feature>
<feature type="transmembrane region" description="Helical" evidence="2">
    <location>
        <begin position="385"/>
        <end position="409"/>
    </location>
</feature>
<accession>A0AAE0PKZ6</accession>
<dbReference type="Proteomes" id="UP001281003">
    <property type="component" value="Unassembled WGS sequence"/>
</dbReference>
<reference evidence="4" key="2">
    <citation type="submission" date="2023-07" db="EMBL/GenBank/DDBJ databases">
        <authorList>
            <consortium name="Lawrence Berkeley National Laboratory"/>
            <person name="Haridas S."/>
            <person name="Hensen N."/>
            <person name="Bonometti L."/>
            <person name="Westerberg I."/>
            <person name="Brannstrom I.O."/>
            <person name="Guillou S."/>
            <person name="Cros-Aarteil S."/>
            <person name="Calhoun S."/>
            <person name="Kuo A."/>
            <person name="Mondo S."/>
            <person name="Pangilinan J."/>
            <person name="Riley R."/>
            <person name="LaButti K."/>
            <person name="Andreopoulos B."/>
            <person name="Lipzen A."/>
            <person name="Chen C."/>
            <person name="Yanf M."/>
            <person name="Daum C."/>
            <person name="Ng V."/>
            <person name="Clum A."/>
            <person name="Steindorff A."/>
            <person name="Ohm R."/>
            <person name="Martin F."/>
            <person name="Silar P."/>
            <person name="Natvig D."/>
            <person name="Lalanne C."/>
            <person name="Gautier V."/>
            <person name="Ament-velasquez S.L."/>
            <person name="Kruys A."/>
            <person name="Hutchinson M.I."/>
            <person name="Powell A.J."/>
            <person name="Barry K."/>
            <person name="Miller A.N."/>
            <person name="Grigoriev I.V."/>
            <person name="Debuchy R."/>
            <person name="Gladieux P."/>
            <person name="Thoren M.H."/>
            <person name="Johannesson H."/>
        </authorList>
    </citation>
    <scope>NUCLEOTIDE SEQUENCE</scope>
    <source>
        <strain evidence="4">FGSC 1904</strain>
    </source>
</reference>
<organism evidence="4 5">
    <name type="scientific">Sordaria brevicollis</name>
    <dbReference type="NCBI Taxonomy" id="83679"/>
    <lineage>
        <taxon>Eukaryota</taxon>
        <taxon>Fungi</taxon>
        <taxon>Dikarya</taxon>
        <taxon>Ascomycota</taxon>
        <taxon>Pezizomycotina</taxon>
        <taxon>Sordariomycetes</taxon>
        <taxon>Sordariomycetidae</taxon>
        <taxon>Sordariales</taxon>
        <taxon>Sordariaceae</taxon>
        <taxon>Sordaria</taxon>
    </lineage>
</organism>
<keyword evidence="2" id="KW-0812">Transmembrane</keyword>
<feature type="signal peptide" evidence="3">
    <location>
        <begin position="1"/>
        <end position="21"/>
    </location>
</feature>
<feature type="compositionally biased region" description="Low complexity" evidence="1">
    <location>
        <begin position="357"/>
        <end position="370"/>
    </location>
</feature>
<evidence type="ECO:0000313" key="4">
    <source>
        <dbReference type="EMBL" id="KAK3401953.1"/>
    </source>
</evidence>
<reference evidence="4" key="1">
    <citation type="journal article" date="2023" name="Mol. Phylogenet. Evol.">
        <title>Genome-scale phylogeny and comparative genomics of the fungal order Sordariales.</title>
        <authorList>
            <person name="Hensen N."/>
            <person name="Bonometti L."/>
            <person name="Westerberg I."/>
            <person name="Brannstrom I.O."/>
            <person name="Guillou S."/>
            <person name="Cros-Aarteil S."/>
            <person name="Calhoun S."/>
            <person name="Haridas S."/>
            <person name="Kuo A."/>
            <person name="Mondo S."/>
            <person name="Pangilinan J."/>
            <person name="Riley R."/>
            <person name="LaButti K."/>
            <person name="Andreopoulos B."/>
            <person name="Lipzen A."/>
            <person name="Chen C."/>
            <person name="Yan M."/>
            <person name="Daum C."/>
            <person name="Ng V."/>
            <person name="Clum A."/>
            <person name="Steindorff A."/>
            <person name="Ohm R.A."/>
            <person name="Martin F."/>
            <person name="Silar P."/>
            <person name="Natvig D.O."/>
            <person name="Lalanne C."/>
            <person name="Gautier V."/>
            <person name="Ament-Velasquez S.L."/>
            <person name="Kruys A."/>
            <person name="Hutchinson M.I."/>
            <person name="Powell A.J."/>
            <person name="Barry K."/>
            <person name="Miller A.N."/>
            <person name="Grigoriev I.V."/>
            <person name="Debuchy R."/>
            <person name="Gladieux P."/>
            <person name="Hiltunen Thoren M."/>
            <person name="Johannesson H."/>
        </authorList>
    </citation>
    <scope>NUCLEOTIDE SEQUENCE</scope>
    <source>
        <strain evidence="4">FGSC 1904</strain>
    </source>
</reference>
<evidence type="ECO:0000256" key="1">
    <source>
        <dbReference type="SAM" id="MobiDB-lite"/>
    </source>
</evidence>
<comment type="caution">
    <text evidence="4">The sequence shown here is derived from an EMBL/GenBank/DDBJ whole genome shotgun (WGS) entry which is preliminary data.</text>
</comment>
<sequence length="649" mass="66652">MRRQHRSSRLPLLGLLGAAKAAEVVYITDLAIYGSLAPCAQTALSYNVQGQTRDACPPGVGELQGCVCTKNNNFAAIKSDVSKSVNYYCGSTATEDQASAATVLSAYCSQDKLPDFPQPSISVTQYITDVPEVAALAPCARSALGYAVKSMGRERCPTDLAAYATCACKKNQNSLLASQLINSSVKYYCKEHTADVTSAQGMFSAWCKMNDGTSAFPKPSNPPGDMTYYVKDLPQYSSLAKCAASAVSYAVHGQTRELCPDGPQALASCVCLKDQMIGLVTSSITASVKYSCGSTATDDISSAMAVLDIYCSAANNKLQANGVTASVSQAEPTATAQSGSRANGGPQATGGSGSGSGSDSNSNDGSSGNDSGNGSGNTGKKSNTAVIAGAVVGVLVGLGIIAALLFFFIRKSKQRKAAEQANAANGINDFVAGGGKPELAGNPVVGGAAAVVPPSPPSRSTSVLKDGARVDSVSPVSAGAGGFAAPPLTAELQGQGPPHPLNSNELHGQGAPRPFNGAELQGQGPPHPLNSTELYGQTPAYPPMPNTAEMHAPYGVAQNPSQPLAQHPSPVSPMMNNASELQGQGAIYPGPNRQELQGQGSPPQFMPNRYEMGMGQQRPAELQPTSWQSGPVPGYHEMDGHGRGGAGRP</sequence>
<protein>
    <submittedName>
        <fullName evidence="4">Uncharacterized protein</fullName>
    </submittedName>
</protein>
<name>A0AAE0PKZ6_SORBR</name>
<proteinExistence type="predicted"/>
<feature type="compositionally biased region" description="Polar residues" evidence="1">
    <location>
        <begin position="329"/>
        <end position="341"/>
    </location>
</feature>
<keyword evidence="3" id="KW-0732">Signal</keyword>
<keyword evidence="2" id="KW-1133">Transmembrane helix</keyword>
<gene>
    <name evidence="4" type="ORF">B0T20DRAFT_127111</name>
</gene>
<feature type="region of interest" description="Disordered" evidence="1">
    <location>
        <begin position="481"/>
        <end position="510"/>
    </location>
</feature>
<feature type="region of interest" description="Disordered" evidence="1">
    <location>
        <begin position="329"/>
        <end position="378"/>
    </location>
</feature>
<dbReference type="AlphaFoldDB" id="A0AAE0PKZ6"/>
<evidence type="ECO:0000313" key="5">
    <source>
        <dbReference type="Proteomes" id="UP001281003"/>
    </source>
</evidence>
<feature type="chain" id="PRO_5041944814" evidence="3">
    <location>
        <begin position="22"/>
        <end position="649"/>
    </location>
</feature>
<keyword evidence="5" id="KW-1185">Reference proteome</keyword>